<comment type="caution">
    <text evidence="3">The sequence shown here is derived from an EMBL/GenBank/DDBJ whole genome shotgun (WGS) entry which is preliminary data.</text>
</comment>
<dbReference type="Gene3D" id="3.30.470.20">
    <property type="entry name" value="ATP-grasp fold, B domain"/>
    <property type="match status" value="1"/>
</dbReference>
<evidence type="ECO:0000313" key="4">
    <source>
        <dbReference type="Proteomes" id="UP000050865"/>
    </source>
</evidence>
<evidence type="ECO:0000256" key="1">
    <source>
        <dbReference type="PROSITE-ProRule" id="PRU00409"/>
    </source>
</evidence>
<evidence type="ECO:0000259" key="2">
    <source>
        <dbReference type="PROSITE" id="PS50975"/>
    </source>
</evidence>
<evidence type="ECO:0000313" key="3">
    <source>
        <dbReference type="EMBL" id="KRN22013.1"/>
    </source>
</evidence>
<keyword evidence="1" id="KW-0547">Nucleotide-binding</keyword>
<dbReference type="AlphaFoldDB" id="A0A0R2FB13"/>
<protein>
    <recommendedName>
        <fullName evidence="2">ATP-grasp domain-containing protein</fullName>
    </recommendedName>
</protein>
<sequence length="423" mass="48204">MNTVTKPAYQKEFTMVDTSQIIPVLVGTDVNIYGMARSFHEAYGVKSHCIGVAALAMTKDSQICDVTVVDHFKENKEFVAALLDMAKKYGKPGVKPILITAGDEYTELAIRNRAALEETYIIPYPSVKVLDSVYYKDHFYQQCEENHLPYPKTVVVNQENYEQKVADLKLAFPVAMKPADAAQQIAMDFPGQRKAYKFTAKEQILTMLKRTYDAGYRGNFLLQDFIPGGDTAMYTINFYADLDSNVRQMTMGRQLLQDPSDFLVGNYVATFIEYHQDIEARLAKFIKNMGYTGFGNFDLKYDVRDQEFKLIELNPRQGRSGFYTTASGHNLIKPMVEDRVFHQPFTAPELAKNDYLWLGVNPDDAVANVTDPEIKKHMQTLIDAGKWGNTLEYPADKSFLRNHRIKKYYASYKARFAAKNEGK</sequence>
<dbReference type="GO" id="GO:0005524">
    <property type="term" value="F:ATP binding"/>
    <property type="evidence" value="ECO:0007669"/>
    <property type="project" value="UniProtKB-UniRule"/>
</dbReference>
<dbReference type="STRING" id="1423730.FC75_GL001970"/>
<name>A0A0R2FB13_9LACO</name>
<dbReference type="PROSITE" id="PS50975">
    <property type="entry name" value="ATP_GRASP"/>
    <property type="match status" value="1"/>
</dbReference>
<dbReference type="SUPFAM" id="SSF56059">
    <property type="entry name" value="Glutathione synthetase ATP-binding domain-like"/>
    <property type="match status" value="1"/>
</dbReference>
<keyword evidence="4" id="KW-1185">Reference proteome</keyword>
<dbReference type="Proteomes" id="UP000050865">
    <property type="component" value="Unassembled WGS sequence"/>
</dbReference>
<gene>
    <name evidence="3" type="ORF">FC75_GL001970</name>
</gene>
<dbReference type="InterPro" id="IPR011761">
    <property type="entry name" value="ATP-grasp"/>
</dbReference>
<keyword evidence="1" id="KW-0067">ATP-binding</keyword>
<organism evidence="3 4">
    <name type="scientific">Lacticaseibacillus camelliae DSM 22697 = JCM 13995</name>
    <dbReference type="NCBI Taxonomy" id="1423730"/>
    <lineage>
        <taxon>Bacteria</taxon>
        <taxon>Bacillati</taxon>
        <taxon>Bacillota</taxon>
        <taxon>Bacilli</taxon>
        <taxon>Lactobacillales</taxon>
        <taxon>Lactobacillaceae</taxon>
        <taxon>Lacticaseibacillus</taxon>
    </lineage>
</organism>
<feature type="domain" description="ATP-grasp" evidence="2">
    <location>
        <begin position="140"/>
        <end position="340"/>
    </location>
</feature>
<dbReference type="PATRIC" id="fig|1423730.4.peg.2049"/>
<accession>A0A0R2FB13</accession>
<dbReference type="GO" id="GO:0046872">
    <property type="term" value="F:metal ion binding"/>
    <property type="evidence" value="ECO:0007669"/>
    <property type="project" value="InterPro"/>
</dbReference>
<proteinExistence type="predicted"/>
<reference evidence="3 4" key="1">
    <citation type="journal article" date="2015" name="Genome Announc.">
        <title>Expanding the biotechnology potential of lactobacilli through comparative genomics of 213 strains and associated genera.</title>
        <authorList>
            <person name="Sun Z."/>
            <person name="Harris H.M."/>
            <person name="McCann A."/>
            <person name="Guo C."/>
            <person name="Argimon S."/>
            <person name="Zhang W."/>
            <person name="Yang X."/>
            <person name="Jeffery I.B."/>
            <person name="Cooney J.C."/>
            <person name="Kagawa T.F."/>
            <person name="Liu W."/>
            <person name="Song Y."/>
            <person name="Salvetti E."/>
            <person name="Wrobel A."/>
            <person name="Rasinkangas P."/>
            <person name="Parkhill J."/>
            <person name="Rea M.C."/>
            <person name="O'Sullivan O."/>
            <person name="Ritari J."/>
            <person name="Douillard F.P."/>
            <person name="Paul Ross R."/>
            <person name="Yang R."/>
            <person name="Briner A.E."/>
            <person name="Felis G.E."/>
            <person name="de Vos W.M."/>
            <person name="Barrangou R."/>
            <person name="Klaenhammer T.R."/>
            <person name="Caufield P.W."/>
            <person name="Cui Y."/>
            <person name="Zhang H."/>
            <person name="O'Toole P.W."/>
        </authorList>
    </citation>
    <scope>NUCLEOTIDE SEQUENCE [LARGE SCALE GENOMIC DNA]</scope>
    <source>
        <strain evidence="3 4">DSM 22697</strain>
    </source>
</reference>
<dbReference type="EMBL" id="AYZJ01000037">
    <property type="protein sequence ID" value="KRN22013.1"/>
    <property type="molecule type" value="Genomic_DNA"/>
</dbReference>